<dbReference type="AlphaFoldDB" id="A0A9Q3F2Z0"/>
<gene>
    <name evidence="1" type="ORF">O181_070317</name>
</gene>
<sequence>MFKQFKVEADKLKRLIGQAAFHAPPTLDQVSFDQLVMGTILEKSEDKKSSTFVGQVILNALSKVEEFSHSPSPFVYCMSKPACIVSPPFATTAPSRNIV</sequence>
<accession>A0A9Q3F2Z0</accession>
<keyword evidence="2" id="KW-1185">Reference proteome</keyword>
<evidence type="ECO:0000313" key="2">
    <source>
        <dbReference type="Proteomes" id="UP000765509"/>
    </source>
</evidence>
<proteinExistence type="predicted"/>
<protein>
    <submittedName>
        <fullName evidence="1">Uncharacterized protein</fullName>
    </submittedName>
</protein>
<evidence type="ECO:0000313" key="1">
    <source>
        <dbReference type="EMBL" id="MBW0530602.1"/>
    </source>
</evidence>
<organism evidence="1 2">
    <name type="scientific">Austropuccinia psidii MF-1</name>
    <dbReference type="NCBI Taxonomy" id="1389203"/>
    <lineage>
        <taxon>Eukaryota</taxon>
        <taxon>Fungi</taxon>
        <taxon>Dikarya</taxon>
        <taxon>Basidiomycota</taxon>
        <taxon>Pucciniomycotina</taxon>
        <taxon>Pucciniomycetes</taxon>
        <taxon>Pucciniales</taxon>
        <taxon>Sphaerophragmiaceae</taxon>
        <taxon>Austropuccinia</taxon>
    </lineage>
</organism>
<comment type="caution">
    <text evidence="1">The sequence shown here is derived from an EMBL/GenBank/DDBJ whole genome shotgun (WGS) entry which is preliminary data.</text>
</comment>
<dbReference type="EMBL" id="AVOT02036139">
    <property type="protein sequence ID" value="MBW0530602.1"/>
    <property type="molecule type" value="Genomic_DNA"/>
</dbReference>
<reference evidence="1" key="1">
    <citation type="submission" date="2021-03" db="EMBL/GenBank/DDBJ databases">
        <title>Draft genome sequence of rust myrtle Austropuccinia psidii MF-1, a brazilian biotype.</title>
        <authorList>
            <person name="Quecine M.C."/>
            <person name="Pachon D.M.R."/>
            <person name="Bonatelli M.L."/>
            <person name="Correr F.H."/>
            <person name="Franceschini L.M."/>
            <person name="Leite T.F."/>
            <person name="Margarido G.R.A."/>
            <person name="Almeida C.A."/>
            <person name="Ferrarezi J.A."/>
            <person name="Labate C.A."/>
        </authorList>
    </citation>
    <scope>NUCLEOTIDE SEQUENCE</scope>
    <source>
        <strain evidence="1">MF-1</strain>
    </source>
</reference>
<dbReference type="Proteomes" id="UP000765509">
    <property type="component" value="Unassembled WGS sequence"/>
</dbReference>
<name>A0A9Q3F2Z0_9BASI</name>